<keyword evidence="3" id="KW-0809">Transit peptide</keyword>
<feature type="region of interest" description="Disordered" evidence="10">
    <location>
        <begin position="1"/>
        <end position="38"/>
    </location>
</feature>
<dbReference type="KEGG" id="xtr:100124861"/>
<evidence type="ECO:0000313" key="14">
    <source>
        <dbReference type="RefSeq" id="NP_001096289.1"/>
    </source>
</evidence>
<dbReference type="PANTHER" id="PTHR21035:SF2">
    <property type="entry name" value="SMALL RIBOSOMAL SUBUNIT PROTEIN MS26"/>
    <property type="match status" value="1"/>
</dbReference>
<dbReference type="DNASU" id="100124861"/>
<dbReference type="Pfam" id="PF14943">
    <property type="entry name" value="MRP-S26"/>
    <property type="match status" value="1"/>
</dbReference>
<keyword evidence="4" id="KW-0689">Ribosomal protein</keyword>
<keyword evidence="5" id="KW-0496">Mitochondrion</keyword>
<protein>
    <recommendedName>
        <fullName evidence="7">Small ribosomal subunit protein mS26</fullName>
    </recommendedName>
    <alternativeName>
        <fullName evidence="8">28S ribosomal protein S26, mitochondrial</fullName>
    </alternativeName>
</protein>
<dbReference type="GeneID" id="100124861"/>
<dbReference type="AlphaFoldDB" id="A4IHL1"/>
<dbReference type="EMBL" id="BC155039">
    <property type="protein sequence ID" value="AAI55040.1"/>
    <property type="molecule type" value="mRNA"/>
</dbReference>
<dbReference type="Ensembl" id="ENSXETT00000110902">
    <property type="protein sequence ID" value="ENSXETP00000104219"/>
    <property type="gene ID" value="ENSXETG00000045784"/>
</dbReference>
<gene>
    <name evidence="12 14 15" type="primary">mrps26</name>
    <name evidence="11" type="synonym">LOC100124861</name>
    <name evidence="14" type="synonym">mrp-s13</name>
    <name evidence="14" type="synonym">mrp-s26</name>
    <name evidence="14" type="synonym">mrps13</name>
    <name evidence="14" type="synonym">rpms13</name>
</gene>
<dbReference type="GeneTree" id="ENSGT00390000008453"/>
<evidence type="ECO:0000256" key="10">
    <source>
        <dbReference type="SAM" id="MobiDB-lite"/>
    </source>
</evidence>
<evidence type="ECO:0000256" key="6">
    <source>
        <dbReference type="ARBA" id="ARBA00023274"/>
    </source>
</evidence>
<dbReference type="Proteomes" id="UP000008143">
    <property type="component" value="Chromosome 1"/>
</dbReference>
<keyword evidence="6" id="KW-0687">Ribonucleoprotein</keyword>
<evidence type="ECO:0000256" key="2">
    <source>
        <dbReference type="ARBA" id="ARBA00009672"/>
    </source>
</evidence>
<dbReference type="RefSeq" id="NP_001096289.1">
    <property type="nucleotide sequence ID" value="NM_001102819.1"/>
</dbReference>
<evidence type="ECO:0000256" key="9">
    <source>
        <dbReference type="SAM" id="Coils"/>
    </source>
</evidence>
<sequence length="203" mass="23723">MFRLPGRSLLLRGTRPPCVPPSRGRKSRTDPPAKSKVSRIKYPPPVCVRELLNVGMRYREYSAILTAIRAECKEGVLQSQYEEQVGSLAEQRHRLESEEHKALMVWNDEQNRAALRKREQRQRLEQEVLQRQRYLSVEQNMMAEQQLIREKEREIEMLQEMSKSFITAENLLERIEAALDNPISYNFCLDKEGRVVREAGARG</sequence>
<comment type="similarity">
    <text evidence="2">Belongs to the mitochondrion-specific ribosomal protein mS26 family.</text>
</comment>
<dbReference type="Xenbase" id="XB-GENE-6454877">
    <property type="gene designation" value="mrps26"/>
</dbReference>
<evidence type="ECO:0000313" key="12">
    <source>
        <dbReference type="Ensembl" id="ENSXETP00000104219"/>
    </source>
</evidence>
<evidence type="ECO:0000256" key="4">
    <source>
        <dbReference type="ARBA" id="ARBA00022980"/>
    </source>
</evidence>
<keyword evidence="13" id="KW-1185">Reference proteome</keyword>
<reference evidence="12" key="3">
    <citation type="journal article" date="2010" name="Science">
        <title>The genome of the Western clawed frog Xenopus tropicalis.</title>
        <authorList>
            <person name="Hellsten U."/>
            <person name="Harland R.M."/>
            <person name="Gilchrist M.J."/>
            <person name="Hendrix D."/>
            <person name="Jurka J."/>
            <person name="Kapitonov V."/>
            <person name="Ovcharenko I."/>
            <person name="Putnam N.H."/>
            <person name="Shu S."/>
            <person name="Taher L."/>
            <person name="Blitz I.L."/>
            <person name="Blumberg B."/>
            <person name="Dichmann D.S."/>
            <person name="Dubchak I."/>
            <person name="Amaya E."/>
            <person name="Detter J.C."/>
            <person name="Fletcher R."/>
            <person name="Gerhard D.S."/>
            <person name="Goodstein D."/>
            <person name="Graves T."/>
            <person name="Grigoriev I.V."/>
            <person name="Grimwood J."/>
            <person name="Kawashima T."/>
            <person name="Lindquist E."/>
            <person name="Lucas S.M."/>
            <person name="Mead P.E."/>
            <person name="Mitros T."/>
            <person name="Ogino H."/>
            <person name="Ohta Y."/>
            <person name="Poliakov A.V."/>
            <person name="Pollet N."/>
            <person name="Robert J."/>
            <person name="Salamov A."/>
            <person name="Sater A.K."/>
            <person name="Schmutz J."/>
            <person name="Terry A."/>
            <person name="Vize P.D."/>
            <person name="Warren W.C."/>
            <person name="Wells D."/>
            <person name="Wills A."/>
            <person name="Wilson R.K."/>
            <person name="Zimmerman L.B."/>
            <person name="Zorn A.M."/>
            <person name="Grainger R."/>
            <person name="Grammer T."/>
            <person name="Khokha M.K."/>
            <person name="Richardson P.M."/>
            <person name="Rokhsar D.S."/>
        </authorList>
    </citation>
    <scope>NUCLEOTIDE SEQUENCE [LARGE SCALE GENOMIC DNA]</scope>
    <source>
        <strain evidence="12">Nigerian</strain>
    </source>
</reference>
<evidence type="ECO:0000256" key="3">
    <source>
        <dbReference type="ARBA" id="ARBA00022946"/>
    </source>
</evidence>
<reference evidence="14" key="1">
    <citation type="journal article" date="2002" name="Dev. Dyn.">
        <title>Genetic and genomic tools for Xenopus research: The NIH Xenopus initiative.</title>
        <authorList>
            <person name="Klein S.L."/>
            <person name="Strausberg R.L."/>
            <person name="Wagner L."/>
            <person name="Pontius J."/>
            <person name="Clifton S.W."/>
            <person name="Richardson P."/>
        </authorList>
    </citation>
    <scope>NUCLEOTIDE SEQUENCE</scope>
</reference>
<dbReference type="OrthoDB" id="5988811at2759"/>
<comment type="subcellular location">
    <subcellularLocation>
        <location evidence="1">Mitochondrion</location>
    </subcellularLocation>
</comment>
<dbReference type="AGR" id="Xenbase:XB-GENE-6454877"/>
<keyword evidence="9" id="KW-0175">Coiled coil</keyword>
<dbReference type="OMA" id="AWVQLKE"/>
<accession>A4IHL1</accession>
<reference evidence="12" key="4">
    <citation type="submission" date="2021-03" db="UniProtKB">
        <authorList>
            <consortium name="Ensembl"/>
        </authorList>
    </citation>
    <scope>IDENTIFICATION</scope>
</reference>
<dbReference type="InterPro" id="IPR026140">
    <property type="entry name" value="Ribosomal_mS26"/>
</dbReference>
<evidence type="ECO:0000256" key="5">
    <source>
        <dbReference type="ARBA" id="ARBA00023128"/>
    </source>
</evidence>
<organism evidence="11">
    <name type="scientific">Xenopus tropicalis</name>
    <name type="common">Western clawed frog</name>
    <name type="synonym">Silurana tropicalis</name>
    <dbReference type="NCBI Taxonomy" id="8364"/>
    <lineage>
        <taxon>Eukaryota</taxon>
        <taxon>Metazoa</taxon>
        <taxon>Chordata</taxon>
        <taxon>Craniata</taxon>
        <taxon>Vertebrata</taxon>
        <taxon>Euteleostomi</taxon>
        <taxon>Amphibia</taxon>
        <taxon>Batrachia</taxon>
        <taxon>Anura</taxon>
        <taxon>Pipoidea</taxon>
        <taxon>Pipidae</taxon>
        <taxon>Xenopodinae</taxon>
        <taxon>Xenopus</taxon>
        <taxon>Silurana</taxon>
    </lineage>
</organism>
<dbReference type="EMBL" id="BC135575">
    <property type="protein sequence ID" value="AAI35576.1"/>
    <property type="molecule type" value="mRNA"/>
</dbReference>
<evidence type="ECO:0000313" key="11">
    <source>
        <dbReference type="EMBL" id="AAI35576.1"/>
    </source>
</evidence>
<name>A4IHL1_XENTR</name>
<reference evidence="11" key="2">
    <citation type="submission" date="2007-03" db="EMBL/GenBank/DDBJ databases">
        <authorList>
            <consortium name="NIH - Xenopus Gene Collection (XGC) project"/>
        </authorList>
    </citation>
    <scope>NUCLEOTIDE SEQUENCE [LARGE SCALE MRNA]</scope>
    <source>
        <tissue evidence="11">Whole embryo</tissue>
    </source>
</reference>
<evidence type="ECO:0000313" key="15">
    <source>
        <dbReference type="Xenbase" id="XB-GENE-6454877"/>
    </source>
</evidence>
<evidence type="ECO:0000313" key="13">
    <source>
        <dbReference type="Proteomes" id="UP000008143"/>
    </source>
</evidence>
<evidence type="ECO:0000256" key="7">
    <source>
        <dbReference type="ARBA" id="ARBA00035138"/>
    </source>
</evidence>
<reference evidence="14" key="5">
    <citation type="submission" date="2025-04" db="UniProtKB">
        <authorList>
            <consortium name="RefSeq"/>
        </authorList>
    </citation>
    <scope>IDENTIFICATION</scope>
</reference>
<proteinExistence type="evidence at transcript level"/>
<dbReference type="GO" id="GO:0005763">
    <property type="term" value="C:mitochondrial small ribosomal subunit"/>
    <property type="evidence" value="ECO:0000318"/>
    <property type="project" value="GO_Central"/>
</dbReference>
<dbReference type="PANTHER" id="PTHR21035">
    <property type="entry name" value="28S RIBOSOMAL PROTEIN S26, MITOCHONDRIAL"/>
    <property type="match status" value="1"/>
</dbReference>
<evidence type="ECO:0000256" key="1">
    <source>
        <dbReference type="ARBA" id="ARBA00004173"/>
    </source>
</evidence>
<feature type="coiled-coil region" evidence="9">
    <location>
        <begin position="78"/>
        <end position="161"/>
    </location>
</feature>
<dbReference type="CTD" id="64949"/>
<evidence type="ECO:0000256" key="8">
    <source>
        <dbReference type="ARBA" id="ARBA00035344"/>
    </source>
</evidence>